<dbReference type="Pfam" id="PF13205">
    <property type="entry name" value="Big_5"/>
    <property type="match status" value="1"/>
</dbReference>
<dbReference type="NCBIfam" id="NF038128">
    <property type="entry name" value="choice_anch_J"/>
    <property type="match status" value="1"/>
</dbReference>
<reference evidence="6" key="1">
    <citation type="submission" date="2017-05" db="EMBL/GenBank/DDBJ databases">
        <authorList>
            <person name="Ray J."/>
            <person name="Price M."/>
            <person name="Deutschbauer A."/>
        </authorList>
    </citation>
    <scope>NUCLEOTIDE SEQUENCE [LARGE SCALE GENOMIC DNA]</scope>
    <source>
        <strain evidence="6">DSM 19842</strain>
    </source>
</reference>
<keyword evidence="2 3" id="KW-0732">Signal</keyword>
<accession>A0A1X9YTZ6</accession>
<evidence type="ECO:0000256" key="3">
    <source>
        <dbReference type="SAM" id="SignalP"/>
    </source>
</evidence>
<dbReference type="SUPFAM" id="SSF56219">
    <property type="entry name" value="DNase I-like"/>
    <property type="match status" value="1"/>
</dbReference>
<dbReference type="OrthoDB" id="5500612at2"/>
<keyword evidence="6" id="KW-1185">Reference proteome</keyword>
<dbReference type="InterPro" id="IPR036691">
    <property type="entry name" value="Endo/exonu/phosph_ase_sf"/>
</dbReference>
<dbReference type="STRING" id="709015.GCA_000472485_02675"/>
<keyword evidence="1" id="KW-0808">Transferase</keyword>
<evidence type="ECO:0000313" key="6">
    <source>
        <dbReference type="Proteomes" id="UP000266292"/>
    </source>
</evidence>
<evidence type="ECO:0000313" key="5">
    <source>
        <dbReference type="EMBL" id="ARS36312.1"/>
    </source>
</evidence>
<dbReference type="RefSeq" id="WP_084196228.1">
    <property type="nucleotide sequence ID" value="NZ_CP021235.1"/>
</dbReference>
<name>A0A1X9YTZ6_9BACT</name>
<evidence type="ECO:0000259" key="4">
    <source>
        <dbReference type="PROSITE" id="PS50926"/>
    </source>
</evidence>
<dbReference type="InterPro" id="IPR038081">
    <property type="entry name" value="CalX-like_sf"/>
</dbReference>
<dbReference type="InterPro" id="IPR002792">
    <property type="entry name" value="TRAM_dom"/>
</dbReference>
<dbReference type="AlphaFoldDB" id="A0A1X9YTZ6"/>
<feature type="chain" id="PRO_5010984165" description="TRAM domain-containing protein" evidence="3">
    <location>
        <begin position="27"/>
        <end position="1161"/>
    </location>
</feature>
<dbReference type="GO" id="GO:0016740">
    <property type="term" value="F:transferase activity"/>
    <property type="evidence" value="ECO:0007669"/>
    <property type="project" value="UniProtKB-KW"/>
</dbReference>
<feature type="domain" description="TRAM" evidence="4">
    <location>
        <begin position="298"/>
        <end position="363"/>
    </location>
</feature>
<dbReference type="PROSITE" id="PS50926">
    <property type="entry name" value="TRAM"/>
    <property type="match status" value="1"/>
</dbReference>
<dbReference type="Gene3D" id="2.60.40.2030">
    <property type="match status" value="1"/>
</dbReference>
<evidence type="ECO:0000256" key="1">
    <source>
        <dbReference type="ARBA" id="ARBA00022679"/>
    </source>
</evidence>
<dbReference type="InterPro" id="IPR032812">
    <property type="entry name" value="SbsA_Ig"/>
</dbReference>
<dbReference type="Pfam" id="PF18962">
    <property type="entry name" value="Por_Secre_tail"/>
    <property type="match status" value="1"/>
</dbReference>
<protein>
    <recommendedName>
        <fullName evidence="4">TRAM domain-containing protein</fullName>
    </recommendedName>
</protein>
<gene>
    <name evidence="5" type="ORF">CA264_13190</name>
</gene>
<dbReference type="Pfam" id="PF03372">
    <property type="entry name" value="Exo_endo_phos"/>
    <property type="match status" value="1"/>
</dbReference>
<dbReference type="InterPro" id="IPR005135">
    <property type="entry name" value="Endo/exonuclease/phosphatase"/>
</dbReference>
<feature type="signal peptide" evidence="3">
    <location>
        <begin position="1"/>
        <end position="26"/>
    </location>
</feature>
<dbReference type="InterPro" id="IPR026444">
    <property type="entry name" value="Secre_tail"/>
</dbReference>
<dbReference type="SUPFAM" id="SSF141072">
    <property type="entry name" value="CalX-like"/>
    <property type="match status" value="1"/>
</dbReference>
<dbReference type="Gene3D" id="3.60.10.10">
    <property type="entry name" value="Endonuclease/exonuclease/phosphatase"/>
    <property type="match status" value="1"/>
</dbReference>
<dbReference type="NCBIfam" id="TIGR04183">
    <property type="entry name" value="Por_Secre_tail"/>
    <property type="match status" value="1"/>
</dbReference>
<sequence>MIKHLQKLGAVVVAGCALLGSGDALGQTFYDPFNGSGEIGGVSSSNGWTLHSGNGVIALSEGSLFYPGLQPSVGNKVYLSGSAASQDANAALSLPTGTEVAYFSALINVEDNTKLSSSFDYFMHFAATSGATGVSSLFGRLHIKQVDSGTSFRLGIQNTSGTGSNQTEYEQDLSFGTTYLVVVKYDMNSGENDIATLWVNPANLGGDEPSGGVTNSSSASAPNAFGAIAFRNGSATPNVLIDEVRVGTTWAAVTPASDTPPPADETAPALVSVSPETGSTNVLVNAPLVITFDENIAAAVEGKLITVEVESQGNNYTIDATDATKVTINGRKVTVDAGLEPGQFYRVTVDQGAFTDIAGNGIDQIFGNSWSFATQEPSAPSTNPLVENFNDCPDGSVILSGGWTQYSVTGGEAWACSEFGKNDENGNGTFGVRMNGFNGGAQLNEDWLISPALNLAELNIPLLFMEYHTKYNGAGLQVRVSTDYSGTGSPADATWADLLTLEADNTDAWKQLENINLSAYKSANTHVAFIYTSTATAASRWTLDNFRIENVSNFLTADNLNVNFGTVTEGNTSEAETFTFSAQGYEDNVVLTVPAGFELSKDNAAFGQSLTYTPAEAANENTVYVRFKPTASDNFSGAITFTSGTALSEERGVLQGSSVVYNNTLDVVTWNLEWFGSPSNGPSDDQLQYDNAKKVIESLDPEIIALQELVDLEKVKQLAQELGYNYEDMNSGGAQQPGFLYKPEMIKVKREKLLLSKLYADIKAGTVTLPDYPANSSSFWASGRLPYMVEFEVSIGGVKQSINVINIHAKANSGDDITQYNRRKYDVQVLKDSLDAQYADANLIILGDYNDDVDESVVPGAPGSSYKMFVDDENYKALTYDLSVAGGFTYASSSFQSFLDHIIISDELADEYIANSISIRNEVLTSIPNFRSTTSDHVPVMARFNISGTPVVSFTEAAVTKVEDAVKFNVNLTLSAAQATAQTVVIKVQEGANATAEDYTTAPAASEGAITLTIPAGVTSAAFEVQLVDDTQKEEQEQVQFYIYNAGAEVAVGEQRTFTLTIEDNDATPTGIADATKGQFRVYPNPVQDYVRLSLPERVATLQNVNLVVYSLEGRMLFSANGSLQGVQQVLNSQVASLQQGLYVLKVNAGKEVFVSRMLKK</sequence>
<dbReference type="Proteomes" id="UP000266292">
    <property type="component" value="Chromosome"/>
</dbReference>
<dbReference type="EMBL" id="CP021235">
    <property type="protein sequence ID" value="ARS36312.1"/>
    <property type="molecule type" value="Genomic_DNA"/>
</dbReference>
<evidence type="ECO:0000256" key="2">
    <source>
        <dbReference type="ARBA" id="ARBA00022729"/>
    </source>
</evidence>
<dbReference type="KEGG" id="pact:CA264_13190"/>
<organism evidence="5 6">
    <name type="scientific">Pontibacter actiniarum</name>
    <dbReference type="NCBI Taxonomy" id="323450"/>
    <lineage>
        <taxon>Bacteria</taxon>
        <taxon>Pseudomonadati</taxon>
        <taxon>Bacteroidota</taxon>
        <taxon>Cytophagia</taxon>
        <taxon>Cytophagales</taxon>
        <taxon>Hymenobacteraceae</taxon>
        <taxon>Pontibacter</taxon>
    </lineage>
</organism>
<proteinExistence type="predicted"/>